<keyword evidence="4" id="KW-1185">Reference proteome</keyword>
<accession>A0A3N4KIT9</accession>
<evidence type="ECO:0000256" key="2">
    <source>
        <dbReference type="SAM" id="Phobius"/>
    </source>
</evidence>
<evidence type="ECO:0000313" key="4">
    <source>
        <dbReference type="Proteomes" id="UP000277580"/>
    </source>
</evidence>
<gene>
    <name evidence="3" type="ORF">P167DRAFT_256856</name>
</gene>
<dbReference type="Proteomes" id="UP000277580">
    <property type="component" value="Unassembled WGS sequence"/>
</dbReference>
<evidence type="ECO:0000256" key="1">
    <source>
        <dbReference type="SAM" id="MobiDB-lite"/>
    </source>
</evidence>
<feature type="region of interest" description="Disordered" evidence="1">
    <location>
        <begin position="42"/>
        <end position="73"/>
    </location>
</feature>
<dbReference type="AlphaFoldDB" id="A0A3N4KIT9"/>
<protein>
    <submittedName>
        <fullName evidence="3">Uncharacterized protein</fullName>
    </submittedName>
</protein>
<feature type="compositionally biased region" description="Polar residues" evidence="1">
    <location>
        <begin position="48"/>
        <end position="57"/>
    </location>
</feature>
<dbReference type="InParanoid" id="A0A3N4KIT9"/>
<organism evidence="3 4">
    <name type="scientific">Morchella conica CCBAS932</name>
    <dbReference type="NCBI Taxonomy" id="1392247"/>
    <lineage>
        <taxon>Eukaryota</taxon>
        <taxon>Fungi</taxon>
        <taxon>Dikarya</taxon>
        <taxon>Ascomycota</taxon>
        <taxon>Pezizomycotina</taxon>
        <taxon>Pezizomycetes</taxon>
        <taxon>Pezizales</taxon>
        <taxon>Morchellaceae</taxon>
        <taxon>Morchella</taxon>
    </lineage>
</organism>
<feature type="transmembrane region" description="Helical" evidence="2">
    <location>
        <begin position="20"/>
        <end position="39"/>
    </location>
</feature>
<keyword evidence="2" id="KW-0812">Transmembrane</keyword>
<keyword evidence="2" id="KW-1133">Transmembrane helix</keyword>
<dbReference type="EMBL" id="ML119143">
    <property type="protein sequence ID" value="RPB10484.1"/>
    <property type="molecule type" value="Genomic_DNA"/>
</dbReference>
<evidence type="ECO:0000313" key="3">
    <source>
        <dbReference type="EMBL" id="RPB10484.1"/>
    </source>
</evidence>
<proteinExistence type="predicted"/>
<sequence length="73" mass="8039">MSNNSGNRQHTHPSLFLQPPPFALSVLVVWLAVWLSLIGSRTYPPTHPSGNFNSATRTHTRSEALVKTPNESS</sequence>
<name>A0A3N4KIT9_9PEZI</name>
<keyword evidence="2" id="KW-0472">Membrane</keyword>
<reference evidence="3 4" key="1">
    <citation type="journal article" date="2018" name="Nat. Ecol. Evol.">
        <title>Pezizomycetes genomes reveal the molecular basis of ectomycorrhizal truffle lifestyle.</title>
        <authorList>
            <person name="Murat C."/>
            <person name="Payen T."/>
            <person name="Noel B."/>
            <person name="Kuo A."/>
            <person name="Morin E."/>
            <person name="Chen J."/>
            <person name="Kohler A."/>
            <person name="Krizsan K."/>
            <person name="Balestrini R."/>
            <person name="Da Silva C."/>
            <person name="Montanini B."/>
            <person name="Hainaut M."/>
            <person name="Levati E."/>
            <person name="Barry K.W."/>
            <person name="Belfiori B."/>
            <person name="Cichocki N."/>
            <person name="Clum A."/>
            <person name="Dockter R.B."/>
            <person name="Fauchery L."/>
            <person name="Guy J."/>
            <person name="Iotti M."/>
            <person name="Le Tacon F."/>
            <person name="Lindquist E.A."/>
            <person name="Lipzen A."/>
            <person name="Malagnac F."/>
            <person name="Mello A."/>
            <person name="Molinier V."/>
            <person name="Miyauchi S."/>
            <person name="Poulain J."/>
            <person name="Riccioni C."/>
            <person name="Rubini A."/>
            <person name="Sitrit Y."/>
            <person name="Splivallo R."/>
            <person name="Traeger S."/>
            <person name="Wang M."/>
            <person name="Zifcakova L."/>
            <person name="Wipf D."/>
            <person name="Zambonelli A."/>
            <person name="Paolocci F."/>
            <person name="Nowrousian M."/>
            <person name="Ottonello S."/>
            <person name="Baldrian P."/>
            <person name="Spatafora J.W."/>
            <person name="Henrissat B."/>
            <person name="Nagy L.G."/>
            <person name="Aury J.M."/>
            <person name="Wincker P."/>
            <person name="Grigoriev I.V."/>
            <person name="Bonfante P."/>
            <person name="Martin F.M."/>
        </authorList>
    </citation>
    <scope>NUCLEOTIDE SEQUENCE [LARGE SCALE GENOMIC DNA]</scope>
    <source>
        <strain evidence="3 4">CCBAS932</strain>
    </source>
</reference>